<dbReference type="CDD" id="cd07812">
    <property type="entry name" value="SRPBCC"/>
    <property type="match status" value="1"/>
</dbReference>
<reference evidence="1 2" key="1">
    <citation type="submission" date="2019-07" db="EMBL/GenBank/DDBJ databases">
        <title>The draft genome sequence of Aquimarina algiphila M91.</title>
        <authorList>
            <person name="Meng X."/>
        </authorList>
    </citation>
    <scope>NUCLEOTIDE SEQUENCE [LARGE SCALE GENOMIC DNA]</scope>
    <source>
        <strain evidence="1 2">M91</strain>
    </source>
</reference>
<protein>
    <submittedName>
        <fullName evidence="1">DUF2652 domain-containing protein</fullName>
    </submittedName>
</protein>
<name>A0A554VQY1_9FLAO</name>
<dbReference type="RefSeq" id="WP_109435248.1">
    <property type="nucleotide sequence ID" value="NZ_CANLVC010000002.1"/>
</dbReference>
<accession>A0A554VQY1</accession>
<keyword evidence="2" id="KW-1185">Reference proteome</keyword>
<dbReference type="Proteomes" id="UP000318833">
    <property type="component" value="Unassembled WGS sequence"/>
</dbReference>
<dbReference type="InterPro" id="IPR023393">
    <property type="entry name" value="START-like_dom_sf"/>
</dbReference>
<proteinExistence type="predicted"/>
<dbReference type="SUPFAM" id="SSF55961">
    <property type="entry name" value="Bet v1-like"/>
    <property type="match status" value="1"/>
</dbReference>
<evidence type="ECO:0000313" key="2">
    <source>
        <dbReference type="Proteomes" id="UP000318833"/>
    </source>
</evidence>
<dbReference type="Gene3D" id="3.30.530.20">
    <property type="match status" value="1"/>
</dbReference>
<comment type="caution">
    <text evidence="1">The sequence shown here is derived from an EMBL/GenBank/DDBJ whole genome shotgun (WGS) entry which is preliminary data.</text>
</comment>
<organism evidence="1 2">
    <name type="scientific">Aquimarina algiphila</name>
    <dbReference type="NCBI Taxonomy" id="2047982"/>
    <lineage>
        <taxon>Bacteria</taxon>
        <taxon>Pseudomonadati</taxon>
        <taxon>Bacteroidota</taxon>
        <taxon>Flavobacteriia</taxon>
        <taxon>Flavobacteriales</taxon>
        <taxon>Flavobacteriaceae</taxon>
        <taxon>Aquimarina</taxon>
    </lineage>
</organism>
<gene>
    <name evidence="1" type="ORF">FOF46_02000</name>
</gene>
<dbReference type="Pfam" id="PF10851">
    <property type="entry name" value="DUF2652"/>
    <property type="match status" value="1"/>
</dbReference>
<dbReference type="EMBL" id="VLNR01000003">
    <property type="protein sequence ID" value="TSE11020.1"/>
    <property type="molecule type" value="Genomic_DNA"/>
</dbReference>
<dbReference type="AlphaFoldDB" id="A0A554VQY1"/>
<dbReference type="InterPro" id="IPR020503">
    <property type="entry name" value="Uncharacterised_Rv2561"/>
</dbReference>
<evidence type="ECO:0000313" key="1">
    <source>
        <dbReference type="EMBL" id="TSE11020.1"/>
    </source>
</evidence>
<sequence>MANSLLFIPDISGFTYFVQNTEVEHSQHVISELLEVLINANTQDLKLAEVEGDALFFYKENEIPSQEKLLAQIETMFTGFYSHLKLLEKNRICPCNACATAPNLQLKIVVHCSELQFITVQEKRKPFGQSVIEAHRLLKNSVPSDNYALLSSEVSKFIGLPVHYKSKLYNFVEGSDVYDGKEIRYVFSEIDKAKLKLNPFAIPEVVDFKCAPSVVLTTEFGISGQQLFEYITNYSYRHYWVNGVSEFEYNPEEVTRLGTEHVCVIDGKRLNFTTVTKAANGNEIVYGERTTDVPVDALYNFFIIRPLSENSCLLTVELYPKAKSLLNKFLLWLFMKRIFRKSMSTTIKNLENFVKNGAVNG</sequence>
<dbReference type="OrthoDB" id="625021at2"/>